<keyword evidence="3" id="KW-1185">Reference proteome</keyword>
<evidence type="ECO:0000313" key="3">
    <source>
        <dbReference type="Proteomes" id="UP001165079"/>
    </source>
</evidence>
<feature type="region of interest" description="Disordered" evidence="1">
    <location>
        <begin position="59"/>
        <end position="93"/>
    </location>
</feature>
<feature type="compositionally biased region" description="Low complexity" evidence="1">
    <location>
        <begin position="65"/>
        <end position="74"/>
    </location>
</feature>
<organism evidence="2 3">
    <name type="scientific">Actinorhabdospora filicis</name>
    <dbReference type="NCBI Taxonomy" id="1785913"/>
    <lineage>
        <taxon>Bacteria</taxon>
        <taxon>Bacillati</taxon>
        <taxon>Actinomycetota</taxon>
        <taxon>Actinomycetes</taxon>
        <taxon>Micromonosporales</taxon>
        <taxon>Micromonosporaceae</taxon>
        <taxon>Actinorhabdospora</taxon>
    </lineage>
</organism>
<evidence type="ECO:0000256" key="1">
    <source>
        <dbReference type="SAM" id="MobiDB-lite"/>
    </source>
</evidence>
<accession>A0A9W6SLD3</accession>
<gene>
    <name evidence="2" type="ORF">Afil01_27030</name>
</gene>
<proteinExistence type="predicted"/>
<dbReference type="Proteomes" id="UP001165079">
    <property type="component" value="Unassembled WGS sequence"/>
</dbReference>
<protein>
    <submittedName>
        <fullName evidence="2">Uncharacterized protein</fullName>
    </submittedName>
</protein>
<sequence length="93" mass="9663">MDRGARTTITPIPGAPSHVAPNVTQDTDGFRDDKPSYPGATAMSGSVGAAWAQLRDELSKYMADPNNHNPNAPKSNPPAPGSDEDPGKPVLPA</sequence>
<reference evidence="2" key="1">
    <citation type="submission" date="2023-03" db="EMBL/GenBank/DDBJ databases">
        <title>Actinorhabdospora filicis NBRC 111898.</title>
        <authorList>
            <person name="Ichikawa N."/>
            <person name="Sato H."/>
            <person name="Tonouchi N."/>
        </authorList>
    </citation>
    <scope>NUCLEOTIDE SEQUENCE</scope>
    <source>
        <strain evidence="2">NBRC 111898</strain>
    </source>
</reference>
<dbReference type="AlphaFoldDB" id="A0A9W6SLD3"/>
<evidence type="ECO:0000313" key="2">
    <source>
        <dbReference type="EMBL" id="GLZ77896.1"/>
    </source>
</evidence>
<feature type="region of interest" description="Disordered" evidence="1">
    <location>
        <begin position="1"/>
        <end position="43"/>
    </location>
</feature>
<name>A0A9W6SLD3_9ACTN</name>
<comment type="caution">
    <text evidence="2">The sequence shown here is derived from an EMBL/GenBank/DDBJ whole genome shotgun (WGS) entry which is preliminary data.</text>
</comment>
<dbReference type="EMBL" id="BSTX01000002">
    <property type="protein sequence ID" value="GLZ77896.1"/>
    <property type="molecule type" value="Genomic_DNA"/>
</dbReference>